<dbReference type="InterPro" id="IPR010237">
    <property type="entry name" value="Pyr-5-nucltdase"/>
</dbReference>
<sequence length="211" mass="24315">MIKNILFDLDNTLYSALSPINSGITRRMKEFVVNFLNLPEEECLRQREEGIKKYGSTLNWLRNEKKLKDPESFFSFVHPESETTELIPDTNLKPFLQSLPYNKGILTNSPLEHALRVLDFYGIRDLFSGIYDLRINNFNGKPYPAAYKRALEGLGFAVSETIFIDDSPRYLDGFTKLGGAVLLVDEFSKYRETPYPKVKTIYSIPEILKNL</sequence>
<dbReference type="AlphaFoldDB" id="A0A9D9HQM8"/>
<dbReference type="SFLD" id="SFLDG01132">
    <property type="entry name" value="C1.5.3:_5'-Nucleotidase_Like"/>
    <property type="match status" value="1"/>
</dbReference>
<organism evidence="1 2">
    <name type="scientific">Candidatus Gallitreponema excrementavium</name>
    <dbReference type="NCBI Taxonomy" id="2840840"/>
    <lineage>
        <taxon>Bacteria</taxon>
        <taxon>Pseudomonadati</taxon>
        <taxon>Spirochaetota</taxon>
        <taxon>Spirochaetia</taxon>
        <taxon>Spirochaetales</taxon>
        <taxon>Candidatus Gallitreponema</taxon>
    </lineage>
</organism>
<dbReference type="InterPro" id="IPR006439">
    <property type="entry name" value="HAD-SF_hydro_IA"/>
</dbReference>
<dbReference type="GO" id="GO:0016787">
    <property type="term" value="F:hydrolase activity"/>
    <property type="evidence" value="ECO:0007669"/>
    <property type="project" value="UniProtKB-KW"/>
</dbReference>
<comment type="caution">
    <text evidence="1">The sequence shown here is derived from an EMBL/GenBank/DDBJ whole genome shotgun (WGS) entry which is preliminary data.</text>
</comment>
<protein>
    <submittedName>
        <fullName evidence="1">HAD-IA family hydrolase</fullName>
    </submittedName>
</protein>
<dbReference type="EMBL" id="JADIMM010000091">
    <property type="protein sequence ID" value="MBO8458160.1"/>
    <property type="molecule type" value="Genomic_DNA"/>
</dbReference>
<name>A0A9D9HQM8_9SPIR</name>
<dbReference type="PRINTS" id="PR00413">
    <property type="entry name" value="HADHALOGNASE"/>
</dbReference>
<dbReference type="Gene3D" id="1.10.150.450">
    <property type="match status" value="1"/>
</dbReference>
<dbReference type="NCBIfam" id="TIGR01509">
    <property type="entry name" value="HAD-SF-IA-v3"/>
    <property type="match status" value="1"/>
</dbReference>
<dbReference type="SUPFAM" id="SSF56784">
    <property type="entry name" value="HAD-like"/>
    <property type="match status" value="1"/>
</dbReference>
<dbReference type="InterPro" id="IPR023214">
    <property type="entry name" value="HAD_sf"/>
</dbReference>
<keyword evidence="1" id="KW-0378">Hydrolase</keyword>
<dbReference type="InterPro" id="IPR036412">
    <property type="entry name" value="HAD-like_sf"/>
</dbReference>
<gene>
    <name evidence="1" type="ORF">IAA81_08035</name>
</gene>
<dbReference type="SFLD" id="SFLDS00003">
    <property type="entry name" value="Haloacid_Dehalogenase"/>
    <property type="match status" value="1"/>
</dbReference>
<dbReference type="Gene3D" id="3.40.50.1000">
    <property type="entry name" value="HAD superfamily/HAD-like"/>
    <property type="match status" value="1"/>
</dbReference>
<accession>A0A9D9HQM8</accession>
<evidence type="ECO:0000313" key="1">
    <source>
        <dbReference type="EMBL" id="MBO8458160.1"/>
    </source>
</evidence>
<evidence type="ECO:0000313" key="2">
    <source>
        <dbReference type="Proteomes" id="UP000823638"/>
    </source>
</evidence>
<dbReference type="Proteomes" id="UP000823638">
    <property type="component" value="Unassembled WGS sequence"/>
</dbReference>
<reference evidence="1" key="2">
    <citation type="journal article" date="2021" name="PeerJ">
        <title>Extensive microbial diversity within the chicken gut microbiome revealed by metagenomics and culture.</title>
        <authorList>
            <person name="Gilroy R."/>
            <person name="Ravi A."/>
            <person name="Getino M."/>
            <person name="Pursley I."/>
            <person name="Horton D.L."/>
            <person name="Alikhan N.F."/>
            <person name="Baker D."/>
            <person name="Gharbi K."/>
            <person name="Hall N."/>
            <person name="Watson M."/>
            <person name="Adriaenssens E.M."/>
            <person name="Foster-Nyarko E."/>
            <person name="Jarju S."/>
            <person name="Secka A."/>
            <person name="Antonio M."/>
            <person name="Oren A."/>
            <person name="Chaudhuri R.R."/>
            <person name="La Ragione R."/>
            <person name="Hildebrand F."/>
            <person name="Pallen M.J."/>
        </authorList>
    </citation>
    <scope>NUCLEOTIDE SEQUENCE</scope>
    <source>
        <strain evidence="1">10532</strain>
    </source>
</reference>
<proteinExistence type="predicted"/>
<dbReference type="Pfam" id="PF00702">
    <property type="entry name" value="Hydrolase"/>
    <property type="match status" value="1"/>
</dbReference>
<dbReference type="PANTHER" id="PTHR12725:SF117">
    <property type="entry name" value="HALOACID DEHALOGENASE-LIKE HYDROLASE"/>
    <property type="match status" value="1"/>
</dbReference>
<dbReference type="PANTHER" id="PTHR12725">
    <property type="entry name" value="HALOACID DEHALOGENASE-LIKE HYDROLASE"/>
    <property type="match status" value="1"/>
</dbReference>
<dbReference type="SFLD" id="SFLDG01129">
    <property type="entry name" value="C1.5:_HAD__Beta-PGM__Phosphata"/>
    <property type="match status" value="1"/>
</dbReference>
<reference evidence="1" key="1">
    <citation type="submission" date="2020-10" db="EMBL/GenBank/DDBJ databases">
        <authorList>
            <person name="Gilroy R."/>
        </authorList>
    </citation>
    <scope>NUCLEOTIDE SEQUENCE</scope>
    <source>
        <strain evidence="1">10532</strain>
    </source>
</reference>